<dbReference type="OrthoDB" id="1744748at2759"/>
<comment type="caution">
    <text evidence="1">The sequence shown here is derived from an EMBL/GenBank/DDBJ whole genome shotgun (WGS) entry which is preliminary data.</text>
</comment>
<dbReference type="Proteomes" id="UP000824120">
    <property type="component" value="Chromosome 2"/>
</dbReference>
<dbReference type="EMBL" id="JACXVP010000002">
    <property type="protein sequence ID" value="KAG5626539.1"/>
    <property type="molecule type" value="Genomic_DNA"/>
</dbReference>
<sequence length="69" mass="7954">MAKVQSWTSRFLSYADRVQVIKSVFFSIHFFGPKIFVMPKKIINLEELILPGNHWLPGKHCANPKLLEG</sequence>
<protein>
    <submittedName>
        <fullName evidence="1">Uncharacterized protein</fullName>
    </submittedName>
</protein>
<keyword evidence="2" id="KW-1185">Reference proteome</keyword>
<gene>
    <name evidence="1" type="ORF">H5410_011757</name>
</gene>
<evidence type="ECO:0000313" key="2">
    <source>
        <dbReference type="Proteomes" id="UP000824120"/>
    </source>
</evidence>
<dbReference type="AlphaFoldDB" id="A0A9J6AQL0"/>
<proteinExistence type="predicted"/>
<organism evidence="1 2">
    <name type="scientific">Solanum commersonii</name>
    <name type="common">Commerson's wild potato</name>
    <name type="synonym">Commerson's nightshade</name>
    <dbReference type="NCBI Taxonomy" id="4109"/>
    <lineage>
        <taxon>Eukaryota</taxon>
        <taxon>Viridiplantae</taxon>
        <taxon>Streptophyta</taxon>
        <taxon>Embryophyta</taxon>
        <taxon>Tracheophyta</taxon>
        <taxon>Spermatophyta</taxon>
        <taxon>Magnoliopsida</taxon>
        <taxon>eudicotyledons</taxon>
        <taxon>Gunneridae</taxon>
        <taxon>Pentapetalae</taxon>
        <taxon>asterids</taxon>
        <taxon>lamiids</taxon>
        <taxon>Solanales</taxon>
        <taxon>Solanaceae</taxon>
        <taxon>Solanoideae</taxon>
        <taxon>Solaneae</taxon>
        <taxon>Solanum</taxon>
    </lineage>
</organism>
<reference evidence="1 2" key="1">
    <citation type="submission" date="2020-09" db="EMBL/GenBank/DDBJ databases">
        <title>De no assembly of potato wild relative species, Solanum commersonii.</title>
        <authorList>
            <person name="Cho K."/>
        </authorList>
    </citation>
    <scope>NUCLEOTIDE SEQUENCE [LARGE SCALE GENOMIC DNA]</scope>
    <source>
        <strain evidence="1">LZ3.2</strain>
        <tissue evidence="1">Leaf</tissue>
    </source>
</reference>
<accession>A0A9J6AQL0</accession>
<name>A0A9J6AQL0_SOLCO</name>
<evidence type="ECO:0000313" key="1">
    <source>
        <dbReference type="EMBL" id="KAG5626539.1"/>
    </source>
</evidence>